<dbReference type="Proteomes" id="UP001596132">
    <property type="component" value="Unassembled WGS sequence"/>
</dbReference>
<evidence type="ECO:0000313" key="2">
    <source>
        <dbReference type="EMBL" id="MFC5707304.1"/>
    </source>
</evidence>
<dbReference type="SUPFAM" id="SSF56349">
    <property type="entry name" value="DNA breaking-rejoining enzymes"/>
    <property type="match status" value="1"/>
</dbReference>
<dbReference type="Gene3D" id="1.10.443.10">
    <property type="entry name" value="Intergrase catalytic core"/>
    <property type="match status" value="1"/>
</dbReference>
<dbReference type="InterPro" id="IPR013762">
    <property type="entry name" value="Integrase-like_cat_sf"/>
</dbReference>
<dbReference type="EMBL" id="JBHSPP010000016">
    <property type="protein sequence ID" value="MFC5707304.1"/>
    <property type="molecule type" value="Genomic_DNA"/>
</dbReference>
<keyword evidence="3" id="KW-1185">Reference proteome</keyword>
<dbReference type="RefSeq" id="WP_052445580.1">
    <property type="nucleotide sequence ID" value="NZ_CDDF01000005.1"/>
</dbReference>
<organism evidence="2 3">
    <name type="scientific">Aeromonas eucrenophila</name>
    <dbReference type="NCBI Taxonomy" id="649"/>
    <lineage>
        <taxon>Bacteria</taxon>
        <taxon>Pseudomonadati</taxon>
        <taxon>Pseudomonadota</taxon>
        <taxon>Gammaproteobacteria</taxon>
        <taxon>Aeromonadales</taxon>
        <taxon>Aeromonadaceae</taxon>
        <taxon>Aeromonas</taxon>
    </lineage>
</organism>
<gene>
    <name evidence="2" type="ORF">ACFPVW_14880</name>
</gene>
<dbReference type="InterPro" id="IPR011010">
    <property type="entry name" value="DNA_brk_join_enz"/>
</dbReference>
<proteinExistence type="predicted"/>
<accession>A0ABW0YF33</accession>
<comment type="caution">
    <text evidence="2">The sequence shown here is derived from an EMBL/GenBank/DDBJ whole genome shotgun (WGS) entry which is preliminary data.</text>
</comment>
<keyword evidence="1" id="KW-0233">DNA recombination</keyword>
<name>A0ABW0YF33_9GAMM</name>
<reference evidence="3" key="1">
    <citation type="journal article" date="2019" name="Int. J. Syst. Evol. Microbiol.">
        <title>The Global Catalogue of Microorganisms (GCM) 10K type strain sequencing project: providing services to taxonomists for standard genome sequencing and annotation.</title>
        <authorList>
            <consortium name="The Broad Institute Genomics Platform"/>
            <consortium name="The Broad Institute Genome Sequencing Center for Infectious Disease"/>
            <person name="Wu L."/>
            <person name="Ma J."/>
        </authorList>
    </citation>
    <scope>NUCLEOTIDE SEQUENCE [LARGE SCALE GENOMIC DNA]</scope>
    <source>
        <strain evidence="3">KCTC 15012</strain>
    </source>
</reference>
<evidence type="ECO:0000313" key="3">
    <source>
        <dbReference type="Proteomes" id="UP001596132"/>
    </source>
</evidence>
<protein>
    <submittedName>
        <fullName evidence="2">Site-specific integrase</fullName>
    </submittedName>
</protein>
<sequence>MATDKTKLEYVKLAKNFYLRLAQKGLKLTVKNIADELLGCAPGYRPDYWRRLRCALAYHQKDQGYDDAAKRTLGLRNPVTAKGSKTPVKKKQNRVKTINSADENALITYFKEHGDMSMAAAIILFKYSGIRPAELAAVKVDGTKLTIEGAKKSHNGTRGADRTLLFEGTDPRWLAAVVREAQLMNIGAMQDKLRFVGKKLWPRRKSLPTFYSWRHQLGSELKATGLDRLRIAYLMGHQATASVDRYGNRKTAKGGVLPGCPADADLSHIRVTHDLPSADKKSYSKPNTPVMAQGSSQEFHSNEQLSGMAAFISSMKINGDDFSLK</sequence>
<evidence type="ECO:0000256" key="1">
    <source>
        <dbReference type="ARBA" id="ARBA00023172"/>
    </source>
</evidence>